<reference evidence="10 11" key="1">
    <citation type="submission" date="2017-09" db="EMBL/GenBank/DDBJ databases">
        <title>Depth-based differentiation of microbial function through sediment-hosted aquifers and enrichment of novel symbionts in the deep terrestrial subsurface.</title>
        <authorList>
            <person name="Probst A.J."/>
            <person name="Ladd B."/>
            <person name="Jarett J.K."/>
            <person name="Geller-Mcgrath D.E."/>
            <person name="Sieber C.M."/>
            <person name="Emerson J.B."/>
            <person name="Anantharaman K."/>
            <person name="Thomas B.C."/>
            <person name="Malmstrom R."/>
            <person name="Stieglmeier M."/>
            <person name="Klingl A."/>
            <person name="Woyke T."/>
            <person name="Ryan C.M."/>
            <person name="Banfield J.F."/>
        </authorList>
    </citation>
    <scope>NUCLEOTIDE SEQUENCE [LARGE SCALE GENOMIC DNA]</scope>
    <source>
        <strain evidence="10">CG23_combo_of_CG06-09_8_20_14_all_48_7</strain>
    </source>
</reference>
<evidence type="ECO:0000313" key="11">
    <source>
        <dbReference type="Proteomes" id="UP000230392"/>
    </source>
</evidence>
<proteinExistence type="inferred from homology"/>
<dbReference type="PANTHER" id="PTHR11361:SF34">
    <property type="entry name" value="DNA MISMATCH REPAIR PROTEIN MSH1, MITOCHONDRIAL"/>
    <property type="match status" value="1"/>
</dbReference>
<comment type="caution">
    <text evidence="10">The sequence shown here is derived from an EMBL/GenBank/DDBJ whole genome shotgun (WGS) entry which is preliminary data.</text>
</comment>
<keyword evidence="3" id="KW-0227">DNA damage</keyword>
<evidence type="ECO:0000256" key="1">
    <source>
        <dbReference type="ARBA" id="ARBA00006271"/>
    </source>
</evidence>
<name>A0A2G9YBK8_9BACT</name>
<sequence>MENLTPMQKQYHEVKANYPDCILFFRLGDFYEMFYEDAKKASQILDLVLTARRSVKSGKVPMCGIPYHAADNYITKLIKAGFKVAICEQVEDPAQAKGLVKRGIVRIVTSGTFIDENSFESRYLLALIRDKNETGLAFVDPAIGTIHINQYPEMEKAIEVIAKLSVSEIIFPVGEEDSVKEIFNQPLLKGKGFTLTPYVDWAFNPEMAEKSLCEHFHTRGLAGFGIKDLPLAVAGAGALLEYLKEMNRQPMLHVDRLSVYTDSDYLFISPAACYGLELEVLVKTIDHTLTPMGKRKLRHWSYHPLKEKEAIQERQQAVSLLRQNPEVQEGLVRLLRNMPDVEKNLSRISCGYAVAKDLLALRNVLVRVPEIEKVLTPLAQKTRFFLLEDIPELRTVL</sequence>
<dbReference type="Gene3D" id="1.10.1420.10">
    <property type="match status" value="1"/>
</dbReference>
<dbReference type="Pfam" id="PF01624">
    <property type="entry name" value="MutS_I"/>
    <property type="match status" value="1"/>
</dbReference>
<keyword evidence="6" id="KW-0234">DNA repair</keyword>
<keyword evidence="2" id="KW-0547">Nucleotide-binding</keyword>
<protein>
    <recommendedName>
        <fullName evidence="12">DNA mismatch repair protein MutS</fullName>
    </recommendedName>
</protein>
<dbReference type="SUPFAM" id="SSF53150">
    <property type="entry name" value="DNA repair protein MutS, domain II"/>
    <property type="match status" value="1"/>
</dbReference>
<dbReference type="SUPFAM" id="SSF55271">
    <property type="entry name" value="DNA repair protein MutS, domain I"/>
    <property type="match status" value="1"/>
</dbReference>
<evidence type="ECO:0000256" key="3">
    <source>
        <dbReference type="ARBA" id="ARBA00022763"/>
    </source>
</evidence>
<comment type="similarity">
    <text evidence="1">Belongs to the DNA mismatch repair MutS family.</text>
</comment>
<gene>
    <name evidence="10" type="ORF">COX46_01470</name>
</gene>
<dbReference type="AlphaFoldDB" id="A0A2G9YBK8"/>
<evidence type="ECO:0000259" key="7">
    <source>
        <dbReference type="Pfam" id="PF01624"/>
    </source>
</evidence>
<dbReference type="GO" id="GO:0005524">
    <property type="term" value="F:ATP binding"/>
    <property type="evidence" value="ECO:0007669"/>
    <property type="project" value="UniProtKB-KW"/>
</dbReference>
<dbReference type="InterPro" id="IPR007696">
    <property type="entry name" value="DNA_mismatch_repair_MutS_core"/>
</dbReference>
<organism evidence="10 11">
    <name type="scientific">bacterium (Candidatus Ratteibacteria) CG23_combo_of_CG06-09_8_20_14_all_48_7</name>
    <dbReference type="NCBI Taxonomy" id="2014292"/>
    <lineage>
        <taxon>Bacteria</taxon>
        <taxon>Candidatus Ratteibacteria</taxon>
    </lineage>
</organism>
<dbReference type="FunFam" id="3.40.1170.10:FF:000001">
    <property type="entry name" value="DNA mismatch repair protein MutS"/>
    <property type="match status" value="1"/>
</dbReference>
<dbReference type="Proteomes" id="UP000230392">
    <property type="component" value="Unassembled WGS sequence"/>
</dbReference>
<dbReference type="InterPro" id="IPR016151">
    <property type="entry name" value="DNA_mismatch_repair_MutS_N"/>
</dbReference>
<evidence type="ECO:0000256" key="6">
    <source>
        <dbReference type="ARBA" id="ARBA00023204"/>
    </source>
</evidence>
<evidence type="ECO:0008006" key="12">
    <source>
        <dbReference type="Google" id="ProtNLM"/>
    </source>
</evidence>
<evidence type="ECO:0000256" key="2">
    <source>
        <dbReference type="ARBA" id="ARBA00022741"/>
    </source>
</evidence>
<dbReference type="GO" id="GO:0005829">
    <property type="term" value="C:cytosol"/>
    <property type="evidence" value="ECO:0007669"/>
    <property type="project" value="TreeGrafter"/>
</dbReference>
<dbReference type="Gene3D" id="3.40.1170.10">
    <property type="entry name" value="DNA repair protein MutS, domain I"/>
    <property type="match status" value="1"/>
</dbReference>
<dbReference type="InterPro" id="IPR007860">
    <property type="entry name" value="DNA_mmatch_repair_MutS_con_dom"/>
</dbReference>
<accession>A0A2G9YBK8</accession>
<dbReference type="EMBL" id="PCRF01000068">
    <property type="protein sequence ID" value="PIP16562.1"/>
    <property type="molecule type" value="Genomic_DNA"/>
</dbReference>
<dbReference type="GO" id="GO:0006298">
    <property type="term" value="P:mismatch repair"/>
    <property type="evidence" value="ECO:0007669"/>
    <property type="project" value="InterPro"/>
</dbReference>
<dbReference type="Pfam" id="PF05192">
    <property type="entry name" value="MutS_III"/>
    <property type="match status" value="1"/>
</dbReference>
<evidence type="ECO:0000259" key="9">
    <source>
        <dbReference type="Pfam" id="PF05192"/>
    </source>
</evidence>
<keyword evidence="4" id="KW-0067">ATP-binding</keyword>
<dbReference type="InterPro" id="IPR036678">
    <property type="entry name" value="MutS_con_dom_sf"/>
</dbReference>
<keyword evidence="5" id="KW-0238">DNA-binding</keyword>
<dbReference type="Pfam" id="PF05188">
    <property type="entry name" value="MutS_II"/>
    <property type="match status" value="1"/>
</dbReference>
<feature type="domain" description="DNA mismatch repair protein MutS core" evidence="9">
    <location>
        <begin position="281"/>
        <end position="381"/>
    </location>
</feature>
<feature type="domain" description="DNA mismatch repair protein MutS connector" evidence="8">
    <location>
        <begin position="123"/>
        <end position="254"/>
    </location>
</feature>
<dbReference type="InterPro" id="IPR045076">
    <property type="entry name" value="MutS"/>
</dbReference>
<dbReference type="SUPFAM" id="SSF48334">
    <property type="entry name" value="DNA repair protein MutS, domain III"/>
    <property type="match status" value="1"/>
</dbReference>
<dbReference type="GO" id="GO:0030983">
    <property type="term" value="F:mismatched DNA binding"/>
    <property type="evidence" value="ECO:0007669"/>
    <property type="project" value="InterPro"/>
</dbReference>
<evidence type="ECO:0000313" key="10">
    <source>
        <dbReference type="EMBL" id="PIP16562.1"/>
    </source>
</evidence>
<dbReference type="InterPro" id="IPR036187">
    <property type="entry name" value="DNA_mismatch_repair_MutS_sf"/>
</dbReference>
<evidence type="ECO:0000256" key="5">
    <source>
        <dbReference type="ARBA" id="ARBA00023125"/>
    </source>
</evidence>
<evidence type="ECO:0000259" key="8">
    <source>
        <dbReference type="Pfam" id="PF05188"/>
    </source>
</evidence>
<dbReference type="Gene3D" id="3.30.420.110">
    <property type="entry name" value="MutS, connector domain"/>
    <property type="match status" value="1"/>
</dbReference>
<evidence type="ECO:0000256" key="4">
    <source>
        <dbReference type="ARBA" id="ARBA00022840"/>
    </source>
</evidence>
<feature type="non-terminal residue" evidence="10">
    <location>
        <position position="397"/>
    </location>
</feature>
<feature type="domain" description="DNA mismatch repair protein MutS-like N-terminal" evidence="7">
    <location>
        <begin position="5"/>
        <end position="116"/>
    </location>
</feature>
<dbReference type="GO" id="GO:0140664">
    <property type="term" value="F:ATP-dependent DNA damage sensor activity"/>
    <property type="evidence" value="ECO:0007669"/>
    <property type="project" value="InterPro"/>
</dbReference>
<dbReference type="PANTHER" id="PTHR11361">
    <property type="entry name" value="DNA MISMATCH REPAIR PROTEIN MUTS FAMILY MEMBER"/>
    <property type="match status" value="1"/>
</dbReference>
<dbReference type="InterPro" id="IPR007695">
    <property type="entry name" value="DNA_mismatch_repair_MutS-lik_N"/>
</dbReference>